<evidence type="ECO:0000313" key="1">
    <source>
        <dbReference type="EMBL" id="GFH47437.1"/>
    </source>
</evidence>
<reference evidence="1 2" key="1">
    <citation type="journal article" date="2021" name="Sci. Rep.">
        <title>The genome of the diatom Chaetoceros tenuissimus carries an ancient integrated fragment of an extant virus.</title>
        <authorList>
            <person name="Hongo Y."/>
            <person name="Kimura K."/>
            <person name="Takaki Y."/>
            <person name="Yoshida Y."/>
            <person name="Baba S."/>
            <person name="Kobayashi G."/>
            <person name="Nagasaki K."/>
            <person name="Hano T."/>
            <person name="Tomaru Y."/>
        </authorList>
    </citation>
    <scope>NUCLEOTIDE SEQUENCE [LARGE SCALE GENOMIC DNA]</scope>
    <source>
        <strain evidence="1 2">NIES-3715</strain>
    </source>
</reference>
<dbReference type="Pfam" id="PF10163">
    <property type="entry name" value="EnY2"/>
    <property type="match status" value="1"/>
</dbReference>
<dbReference type="GO" id="GO:0000124">
    <property type="term" value="C:SAGA complex"/>
    <property type="evidence" value="ECO:0007669"/>
    <property type="project" value="InterPro"/>
</dbReference>
<keyword evidence="2" id="KW-1185">Reference proteome</keyword>
<proteinExistence type="predicted"/>
<accession>A0AAD3CJZ7</accession>
<dbReference type="EMBL" id="BLLK01000023">
    <property type="protein sequence ID" value="GFH47437.1"/>
    <property type="molecule type" value="Genomic_DNA"/>
</dbReference>
<dbReference type="InterPro" id="IPR038212">
    <property type="entry name" value="TF_EnY2_sf"/>
</dbReference>
<name>A0AAD3CJZ7_9STRA</name>
<evidence type="ECO:0000313" key="2">
    <source>
        <dbReference type="Proteomes" id="UP001054902"/>
    </source>
</evidence>
<dbReference type="GO" id="GO:0005643">
    <property type="term" value="C:nuclear pore"/>
    <property type="evidence" value="ECO:0007669"/>
    <property type="project" value="InterPro"/>
</dbReference>
<dbReference type="PANTHER" id="PTHR12514">
    <property type="entry name" value="ENHANCER OF YELLOW 2 TRANSCRIPTION FACTOR"/>
    <property type="match status" value="1"/>
</dbReference>
<comment type="caution">
    <text evidence="1">The sequence shown here is derived from an EMBL/GenBank/DDBJ whole genome shotgun (WGS) entry which is preliminary data.</text>
</comment>
<organism evidence="1 2">
    <name type="scientific">Chaetoceros tenuissimus</name>
    <dbReference type="NCBI Taxonomy" id="426638"/>
    <lineage>
        <taxon>Eukaryota</taxon>
        <taxon>Sar</taxon>
        <taxon>Stramenopiles</taxon>
        <taxon>Ochrophyta</taxon>
        <taxon>Bacillariophyta</taxon>
        <taxon>Coscinodiscophyceae</taxon>
        <taxon>Chaetocerotophycidae</taxon>
        <taxon>Chaetocerotales</taxon>
        <taxon>Chaetocerotaceae</taxon>
        <taxon>Chaetoceros</taxon>
    </lineage>
</organism>
<dbReference type="Gene3D" id="1.10.246.140">
    <property type="match status" value="1"/>
</dbReference>
<dbReference type="InterPro" id="IPR018783">
    <property type="entry name" value="TF_ENY2"/>
</dbReference>
<dbReference type="Proteomes" id="UP001054902">
    <property type="component" value="Unassembled WGS sequence"/>
</dbReference>
<dbReference type="GO" id="GO:0006406">
    <property type="term" value="P:mRNA export from nucleus"/>
    <property type="evidence" value="ECO:0007669"/>
    <property type="project" value="InterPro"/>
</dbReference>
<evidence type="ECO:0008006" key="3">
    <source>
        <dbReference type="Google" id="ProtNLM"/>
    </source>
</evidence>
<sequence>MTAEKRKLDSNSLPEEDNTVIREAKAELVKCGWRDEMLEIAKEAMASSSLEMTLEELIHILTKEGLESVPSSVKESILKTMRNADGN</sequence>
<dbReference type="AlphaFoldDB" id="A0AAD3CJZ7"/>
<protein>
    <recommendedName>
        <fullName evidence="3">Transcription and mRNA export factor ENY2</fullName>
    </recommendedName>
</protein>
<gene>
    <name evidence="1" type="ORF">CTEN210_03912</name>
</gene>
<dbReference type="GO" id="GO:0003713">
    <property type="term" value="F:transcription coactivator activity"/>
    <property type="evidence" value="ECO:0007669"/>
    <property type="project" value="InterPro"/>
</dbReference>